<dbReference type="Proteomes" id="UP000005801">
    <property type="component" value="Unassembled WGS sequence"/>
</dbReference>
<sequence length="54" mass="5997">MSTVVIGAKKMRQLEDDPEAVDVVWTDAELESVAGLAPPPTIYPNWMVRNVARE</sequence>
<evidence type="ECO:0000313" key="2">
    <source>
        <dbReference type="Proteomes" id="UP000005801"/>
    </source>
</evidence>
<gene>
    <name evidence="1" type="ORF">PPSIR1_37769</name>
</gene>
<keyword evidence="2" id="KW-1185">Reference proteome</keyword>
<reference evidence="1 2" key="1">
    <citation type="submission" date="2007-06" db="EMBL/GenBank/DDBJ databases">
        <authorList>
            <person name="Shimkets L."/>
            <person name="Ferriera S."/>
            <person name="Johnson J."/>
            <person name="Kravitz S."/>
            <person name="Beeson K."/>
            <person name="Sutton G."/>
            <person name="Rogers Y.-H."/>
            <person name="Friedman R."/>
            <person name="Frazier M."/>
            <person name="Venter J.C."/>
        </authorList>
    </citation>
    <scope>NUCLEOTIDE SEQUENCE [LARGE SCALE GENOMIC DNA]</scope>
    <source>
        <strain evidence="1 2">SIR-1</strain>
    </source>
</reference>
<proteinExistence type="predicted"/>
<comment type="caution">
    <text evidence="1">The sequence shown here is derived from an EMBL/GenBank/DDBJ whole genome shotgun (WGS) entry which is preliminary data.</text>
</comment>
<evidence type="ECO:0000313" key="1">
    <source>
        <dbReference type="EMBL" id="EDM74643.1"/>
    </source>
</evidence>
<protein>
    <recommendedName>
        <fullName evidence="3">Aldo/keto reductase</fullName>
    </recommendedName>
</protein>
<name>A6GHL9_9BACT</name>
<accession>A6GHL9</accession>
<dbReference type="RefSeq" id="WP_006976206.1">
    <property type="nucleotide sequence ID" value="NZ_ABCS01000121.1"/>
</dbReference>
<organism evidence="1 2">
    <name type="scientific">Plesiocystis pacifica SIR-1</name>
    <dbReference type="NCBI Taxonomy" id="391625"/>
    <lineage>
        <taxon>Bacteria</taxon>
        <taxon>Pseudomonadati</taxon>
        <taxon>Myxococcota</taxon>
        <taxon>Polyangia</taxon>
        <taxon>Nannocystales</taxon>
        <taxon>Nannocystaceae</taxon>
        <taxon>Plesiocystis</taxon>
    </lineage>
</organism>
<dbReference type="EMBL" id="ABCS01000121">
    <property type="protein sequence ID" value="EDM74643.1"/>
    <property type="molecule type" value="Genomic_DNA"/>
</dbReference>
<evidence type="ECO:0008006" key="3">
    <source>
        <dbReference type="Google" id="ProtNLM"/>
    </source>
</evidence>
<dbReference type="AlphaFoldDB" id="A6GHL9"/>
<dbReference type="STRING" id="391625.PPSIR1_37769"/>